<reference evidence="2" key="2">
    <citation type="submission" date="2020-09" db="EMBL/GenBank/DDBJ databases">
        <authorList>
            <person name="Sun Q."/>
            <person name="Zhou Y."/>
        </authorList>
    </citation>
    <scope>NUCLEOTIDE SEQUENCE</scope>
    <source>
        <strain evidence="2">CGMCC 1.7086</strain>
    </source>
</reference>
<accession>A0A917Z0H8</accession>
<evidence type="ECO:0000313" key="3">
    <source>
        <dbReference type="Proteomes" id="UP000606935"/>
    </source>
</evidence>
<name>A0A917Z0H8_9ALTE</name>
<feature type="transmembrane region" description="Helical" evidence="1">
    <location>
        <begin position="43"/>
        <end position="64"/>
    </location>
</feature>
<evidence type="ECO:0008006" key="4">
    <source>
        <dbReference type="Google" id="ProtNLM"/>
    </source>
</evidence>
<dbReference type="AlphaFoldDB" id="A0A917Z0H8"/>
<dbReference type="RefSeq" id="WP_188695410.1">
    <property type="nucleotide sequence ID" value="NZ_BMLS01000003.1"/>
</dbReference>
<evidence type="ECO:0000313" key="2">
    <source>
        <dbReference type="EMBL" id="GGO70673.1"/>
    </source>
</evidence>
<evidence type="ECO:0000256" key="1">
    <source>
        <dbReference type="SAM" id="Phobius"/>
    </source>
</evidence>
<feature type="transmembrane region" description="Helical" evidence="1">
    <location>
        <begin position="6"/>
        <end position="23"/>
    </location>
</feature>
<sequence length="269" mass="29945">MLSATAIVLIVILALLLSWLFYLRRRPQGATSVMAKARKYHKWLMGIIGIQFLIWSISGAYMVLVDIDFIHGDHLAKPADAKLNMADVQVDITHILAHYPKAENITLSLLGSLPVWRLQLDGEKLMVDATNGAAMPPLSESQAIRLAKDLYSGSSQVVSSQLLIDHAPPELSPRHLPVWRIEFAGMVSPTLYITQQHGELVTRRHDFWRVFDLMWKLHIMDYDDGADIDNWLLRILAIVGVLAALSGLILTILRFAQPTSSKGGAHEAG</sequence>
<dbReference type="EMBL" id="BMLS01000003">
    <property type="protein sequence ID" value="GGO70673.1"/>
    <property type="molecule type" value="Genomic_DNA"/>
</dbReference>
<feature type="transmembrane region" description="Helical" evidence="1">
    <location>
        <begin position="231"/>
        <end position="253"/>
    </location>
</feature>
<comment type="caution">
    <text evidence="2">The sequence shown here is derived from an EMBL/GenBank/DDBJ whole genome shotgun (WGS) entry which is preliminary data.</text>
</comment>
<organism evidence="2 3">
    <name type="scientific">Bowmanella pacifica</name>
    <dbReference type="NCBI Taxonomy" id="502051"/>
    <lineage>
        <taxon>Bacteria</taxon>
        <taxon>Pseudomonadati</taxon>
        <taxon>Pseudomonadota</taxon>
        <taxon>Gammaproteobacteria</taxon>
        <taxon>Alteromonadales</taxon>
        <taxon>Alteromonadaceae</taxon>
        <taxon>Bowmanella</taxon>
    </lineage>
</organism>
<dbReference type="Proteomes" id="UP000606935">
    <property type="component" value="Unassembled WGS sequence"/>
</dbReference>
<keyword evidence="1" id="KW-0472">Membrane</keyword>
<proteinExistence type="predicted"/>
<keyword evidence="1" id="KW-1133">Transmembrane helix</keyword>
<keyword evidence="1" id="KW-0812">Transmembrane</keyword>
<gene>
    <name evidence="2" type="ORF">GCM10010982_24740</name>
</gene>
<protein>
    <recommendedName>
        <fullName evidence="4">PepSY-associated TM region</fullName>
    </recommendedName>
</protein>
<reference evidence="2" key="1">
    <citation type="journal article" date="2014" name="Int. J. Syst. Evol. Microbiol.">
        <title>Complete genome sequence of Corynebacterium casei LMG S-19264T (=DSM 44701T), isolated from a smear-ripened cheese.</title>
        <authorList>
            <consortium name="US DOE Joint Genome Institute (JGI-PGF)"/>
            <person name="Walter F."/>
            <person name="Albersmeier A."/>
            <person name="Kalinowski J."/>
            <person name="Ruckert C."/>
        </authorList>
    </citation>
    <scope>NUCLEOTIDE SEQUENCE</scope>
    <source>
        <strain evidence="2">CGMCC 1.7086</strain>
    </source>
</reference>
<keyword evidence="3" id="KW-1185">Reference proteome</keyword>